<dbReference type="PROSITE" id="PS00166">
    <property type="entry name" value="ENOYL_COA_HYDRATASE"/>
    <property type="match status" value="1"/>
</dbReference>
<evidence type="ECO:0000256" key="12">
    <source>
        <dbReference type="ARBA" id="ARBA00023268"/>
    </source>
</evidence>
<keyword evidence="9" id="KW-0576">Peroxisome</keyword>
<comment type="pathway">
    <text evidence="2">Lipid metabolism; fatty acid beta-oxidation.</text>
</comment>
<dbReference type="AlphaFoldDB" id="A0A1S8CJW7"/>
<dbReference type="PANTHER" id="PTHR23309:SF51">
    <property type="entry name" value="3-HYDROXYACYL-COA DEHYDROGENASE-RELATED"/>
    <property type="match status" value="1"/>
</dbReference>
<keyword evidence="8" id="KW-0443">Lipid metabolism</keyword>
<comment type="similarity">
    <text evidence="14">Belongs to the enoyl-CoA hydratase/isomerase family.</text>
</comment>
<evidence type="ECO:0000259" key="15">
    <source>
        <dbReference type="Pfam" id="PF00725"/>
    </source>
</evidence>
<feature type="domain" description="3-hydroxyacyl-CoA dehydrogenase C-terminal" evidence="15">
    <location>
        <begin position="612"/>
        <end position="697"/>
    </location>
</feature>
<dbReference type="InterPro" id="IPR029045">
    <property type="entry name" value="ClpP/crotonase-like_dom_sf"/>
</dbReference>
<evidence type="ECO:0000256" key="1">
    <source>
        <dbReference type="ARBA" id="ARBA00004275"/>
    </source>
</evidence>
<name>A0A1S8CJW7_9GAMM</name>
<feature type="domain" description="3-hydroxyacyl-CoA dehydrogenase NAD binding" evidence="16">
    <location>
        <begin position="303"/>
        <end position="478"/>
    </location>
</feature>
<dbReference type="UniPathway" id="UPA00659"/>
<dbReference type="InterPro" id="IPR036291">
    <property type="entry name" value="NAD(P)-bd_dom_sf"/>
</dbReference>
<dbReference type="OrthoDB" id="5389341at2"/>
<evidence type="ECO:0000256" key="14">
    <source>
        <dbReference type="RuleBase" id="RU003707"/>
    </source>
</evidence>
<dbReference type="FunFam" id="3.40.50.720:FF:000009">
    <property type="entry name" value="Fatty oxidation complex, alpha subunit"/>
    <property type="match status" value="1"/>
</dbReference>
<dbReference type="Gene3D" id="3.90.226.10">
    <property type="entry name" value="2-enoyl-CoA Hydratase, Chain A, domain 1"/>
    <property type="match status" value="1"/>
</dbReference>
<evidence type="ECO:0000256" key="8">
    <source>
        <dbReference type="ARBA" id="ARBA00023098"/>
    </source>
</evidence>
<dbReference type="Pfam" id="PF00378">
    <property type="entry name" value="ECH_1"/>
    <property type="match status" value="1"/>
</dbReference>
<evidence type="ECO:0000256" key="2">
    <source>
        <dbReference type="ARBA" id="ARBA00005005"/>
    </source>
</evidence>
<comment type="caution">
    <text evidence="17">The sequence shown here is derived from an EMBL/GenBank/DDBJ whole genome shotgun (WGS) entry which is preliminary data.</text>
</comment>
<proteinExistence type="inferred from homology"/>
<dbReference type="Gene3D" id="3.40.50.720">
    <property type="entry name" value="NAD(P)-binding Rossmann-like Domain"/>
    <property type="match status" value="1"/>
</dbReference>
<evidence type="ECO:0000256" key="7">
    <source>
        <dbReference type="ARBA" id="ARBA00023027"/>
    </source>
</evidence>
<comment type="subcellular location">
    <subcellularLocation>
        <location evidence="1">Peroxisome</location>
    </subcellularLocation>
</comment>
<dbReference type="GO" id="GO:0016853">
    <property type="term" value="F:isomerase activity"/>
    <property type="evidence" value="ECO:0007669"/>
    <property type="project" value="UniProtKB-KW"/>
</dbReference>
<keyword evidence="18" id="KW-1185">Reference proteome</keyword>
<evidence type="ECO:0000256" key="4">
    <source>
        <dbReference type="ARBA" id="ARBA00022832"/>
    </source>
</evidence>
<comment type="similarity">
    <text evidence="3">In the N-terminal section; belongs to the enoyl-CoA hydratase/isomerase family.</text>
</comment>
<dbReference type="CDD" id="cd06558">
    <property type="entry name" value="crotonase-like"/>
    <property type="match status" value="1"/>
</dbReference>
<evidence type="ECO:0000256" key="11">
    <source>
        <dbReference type="ARBA" id="ARBA00023239"/>
    </source>
</evidence>
<evidence type="ECO:0000313" key="18">
    <source>
        <dbReference type="Proteomes" id="UP000216021"/>
    </source>
</evidence>
<evidence type="ECO:0000256" key="5">
    <source>
        <dbReference type="ARBA" id="ARBA00022963"/>
    </source>
</evidence>
<keyword evidence="10" id="KW-0413">Isomerase</keyword>
<evidence type="ECO:0000313" key="17">
    <source>
        <dbReference type="EMBL" id="OMQ22351.1"/>
    </source>
</evidence>
<dbReference type="SUPFAM" id="SSF52096">
    <property type="entry name" value="ClpP/crotonase"/>
    <property type="match status" value="1"/>
</dbReference>
<dbReference type="STRING" id="2034155.BMI79_12630"/>
<evidence type="ECO:0000256" key="13">
    <source>
        <dbReference type="ARBA" id="ARBA00049556"/>
    </source>
</evidence>
<reference evidence="17 18" key="1">
    <citation type="submission" date="2016-11" db="EMBL/GenBank/DDBJ databases">
        <title>Rahnella oryzae sp. nov., isolated from rice root.</title>
        <authorList>
            <person name="Zhang X.-X."/>
            <person name="Zhang J."/>
        </authorList>
    </citation>
    <scope>NUCLEOTIDE SEQUENCE [LARGE SCALE GENOMIC DNA]</scope>
    <source>
        <strain evidence="17 18">J11-6</strain>
    </source>
</reference>
<dbReference type="SUPFAM" id="SSF48179">
    <property type="entry name" value="6-phosphogluconate dehydrogenase C-terminal domain-like"/>
    <property type="match status" value="2"/>
</dbReference>
<dbReference type="InterPro" id="IPR008927">
    <property type="entry name" value="6-PGluconate_DH-like_C_sf"/>
</dbReference>
<dbReference type="EMBL" id="MOXD01000006">
    <property type="protein sequence ID" value="OMQ22351.1"/>
    <property type="molecule type" value="Genomic_DNA"/>
</dbReference>
<evidence type="ECO:0000259" key="16">
    <source>
        <dbReference type="Pfam" id="PF02737"/>
    </source>
</evidence>
<keyword evidence="4" id="KW-0276">Fatty acid metabolism</keyword>
<accession>A0A1S8CJW7</accession>
<dbReference type="GO" id="GO:0070403">
    <property type="term" value="F:NAD+ binding"/>
    <property type="evidence" value="ECO:0007669"/>
    <property type="project" value="InterPro"/>
</dbReference>
<evidence type="ECO:0000256" key="10">
    <source>
        <dbReference type="ARBA" id="ARBA00023235"/>
    </source>
</evidence>
<dbReference type="GO" id="GO:0003857">
    <property type="term" value="F:(3S)-3-hydroxyacyl-CoA dehydrogenase (NAD+) activity"/>
    <property type="evidence" value="ECO:0007669"/>
    <property type="project" value="UniProtKB-EC"/>
</dbReference>
<evidence type="ECO:0000256" key="9">
    <source>
        <dbReference type="ARBA" id="ARBA00023140"/>
    </source>
</evidence>
<keyword evidence="11" id="KW-0456">Lyase</keyword>
<keyword evidence="6" id="KW-0560">Oxidoreductase</keyword>
<dbReference type="FunFam" id="1.10.1040.50:FF:000006">
    <property type="entry name" value="Peroxisomal bifunctional enzyme"/>
    <property type="match status" value="1"/>
</dbReference>
<gene>
    <name evidence="17" type="ORF">BMI79_12630</name>
</gene>
<evidence type="ECO:0000256" key="3">
    <source>
        <dbReference type="ARBA" id="ARBA00008750"/>
    </source>
</evidence>
<dbReference type="Gene3D" id="1.10.1040.50">
    <property type="match status" value="1"/>
</dbReference>
<protein>
    <submittedName>
        <fullName evidence="17">3-hydroxyacyl-CoA dehydrogenase</fullName>
    </submittedName>
</protein>
<dbReference type="InterPro" id="IPR018376">
    <property type="entry name" value="Enoyl-CoA_hyd/isom_CS"/>
</dbReference>
<dbReference type="RefSeq" id="WP_076942558.1">
    <property type="nucleotide sequence ID" value="NZ_MOXD01000006.1"/>
</dbReference>
<keyword evidence="5" id="KW-0442">Lipid degradation</keyword>
<dbReference type="GO" id="GO:0004300">
    <property type="term" value="F:enoyl-CoA hydratase activity"/>
    <property type="evidence" value="ECO:0007669"/>
    <property type="project" value="UniProtKB-ARBA"/>
</dbReference>
<dbReference type="GO" id="GO:0006635">
    <property type="term" value="P:fatty acid beta-oxidation"/>
    <property type="evidence" value="ECO:0007669"/>
    <property type="project" value="UniProtKB-UniPathway"/>
</dbReference>
<evidence type="ECO:0000256" key="6">
    <source>
        <dbReference type="ARBA" id="ARBA00023002"/>
    </source>
</evidence>
<dbReference type="Proteomes" id="UP000216021">
    <property type="component" value="Unassembled WGS sequence"/>
</dbReference>
<comment type="catalytic activity">
    <reaction evidence="13">
        <text>a (3S)-3-hydroxyacyl-CoA + NAD(+) = a 3-oxoacyl-CoA + NADH + H(+)</text>
        <dbReference type="Rhea" id="RHEA:22432"/>
        <dbReference type="ChEBI" id="CHEBI:15378"/>
        <dbReference type="ChEBI" id="CHEBI:57318"/>
        <dbReference type="ChEBI" id="CHEBI:57540"/>
        <dbReference type="ChEBI" id="CHEBI:57945"/>
        <dbReference type="ChEBI" id="CHEBI:90726"/>
        <dbReference type="EC" id="1.1.1.35"/>
    </reaction>
</comment>
<dbReference type="InterPro" id="IPR006176">
    <property type="entry name" value="3-OHacyl-CoA_DH_NAD-bd"/>
</dbReference>
<keyword evidence="7" id="KW-0520">NAD</keyword>
<organism evidence="17 18">
    <name type="scientific">Serratia oryzae</name>
    <dbReference type="NCBI Taxonomy" id="2034155"/>
    <lineage>
        <taxon>Bacteria</taxon>
        <taxon>Pseudomonadati</taxon>
        <taxon>Pseudomonadota</taxon>
        <taxon>Gammaproteobacteria</taxon>
        <taxon>Enterobacterales</taxon>
        <taxon>Yersiniaceae</taxon>
        <taxon>Serratia</taxon>
    </lineage>
</organism>
<dbReference type="Pfam" id="PF00725">
    <property type="entry name" value="3HCDH"/>
    <property type="match status" value="2"/>
</dbReference>
<dbReference type="Pfam" id="PF02737">
    <property type="entry name" value="3HCDH_N"/>
    <property type="match status" value="1"/>
</dbReference>
<feature type="domain" description="3-hydroxyacyl-CoA dehydrogenase C-terminal" evidence="15">
    <location>
        <begin position="483"/>
        <end position="576"/>
    </location>
</feature>
<sequence>MPDNHQPDRGLHLERSGNILIVILDNPPVNALGLRVRRGLLAALRQAQSEEQIHALLLLGSGKNFAAGADIREFNQPRQPPLLREVCDQIETCTKPVIAAIAGNALGGGLEVAMAAHYRLAVKGSRLGLPEVNLGLLPGAGGSQRSVRLIGAEAALDLMLSGRPLSAEQALELGMVDRLGLDARVDGLVYAHELLADRCGVRRSSELTTRLADSAAQQAAIDAARTKLPTQFRGLFSPALIIDCVAAACEQPFAAGCQFEAAQFQRCLASPQHRALLYAFQAERAAAKLPDTTGLAIAAFSQAGVIGGGTMGAGIAVVMLEADLQVTLLERDEQSLAAGLSRVEEFYRQRVSKKRLSATAAAARLAKLRGTTEYRDLATADLVVEAVYEDLAAKQAVFRQLDSHCKPGAILASNTSYLDIAAIAAVTNRPQAVIGLHFFSPAPVMRLLEIVVPPQAAAEVIASAVVLARRLGKVPVRTGICDGFIGNRIMSVYRRAAEAMLEDGASPYQIDTAVREFGFAMGPFQILDVAGGDIAWATRKRRAAQRDPQERYVQIADRLCEQGWFGQKSGRGWYRYEPGSNHGVQDPAVLEIVARERERAGVTPRPFSAEEIVRRYLAAMINEGANLLAEGIALRPLDVDVVLLAGYGFPRYRGGPLYYADKIGLARVLDDITTFAAEDPQFWRPSPLLIRLVEQGQTFASLNAE</sequence>
<dbReference type="PANTHER" id="PTHR23309">
    <property type="entry name" value="3-HYDROXYACYL-COA DEHYROGENASE"/>
    <property type="match status" value="1"/>
</dbReference>
<dbReference type="InterPro" id="IPR001753">
    <property type="entry name" value="Enoyl-CoA_hydra/iso"/>
</dbReference>
<dbReference type="SUPFAM" id="SSF51735">
    <property type="entry name" value="NAD(P)-binding Rossmann-fold domains"/>
    <property type="match status" value="1"/>
</dbReference>
<keyword evidence="12" id="KW-0511">Multifunctional enzyme</keyword>
<dbReference type="InterPro" id="IPR006108">
    <property type="entry name" value="3HC_DH_C"/>
</dbReference>